<evidence type="ECO:0000256" key="2">
    <source>
        <dbReference type="ARBA" id="ARBA00023136"/>
    </source>
</evidence>
<feature type="domain" description="Ig-like" evidence="6">
    <location>
        <begin position="22"/>
        <end position="105"/>
    </location>
</feature>
<dbReference type="GO" id="GO:0050839">
    <property type="term" value="F:cell adhesion molecule binding"/>
    <property type="evidence" value="ECO:0007669"/>
    <property type="project" value="TreeGrafter"/>
</dbReference>
<dbReference type="AlphaFoldDB" id="A0A8B6H696"/>
<dbReference type="InterPro" id="IPR003599">
    <property type="entry name" value="Ig_sub"/>
</dbReference>
<dbReference type="InterPro" id="IPR003598">
    <property type="entry name" value="Ig_sub2"/>
</dbReference>
<dbReference type="InterPro" id="IPR051275">
    <property type="entry name" value="Cell_adhesion_signaling"/>
</dbReference>
<dbReference type="EMBL" id="UYJE01009516">
    <property type="protein sequence ID" value="VDI74103.1"/>
    <property type="molecule type" value="Genomic_DNA"/>
</dbReference>
<feature type="domain" description="Ig-like" evidence="6">
    <location>
        <begin position="110"/>
        <end position="196"/>
    </location>
</feature>
<evidence type="ECO:0000256" key="4">
    <source>
        <dbReference type="ARBA" id="ARBA00023180"/>
    </source>
</evidence>
<dbReference type="InterPro" id="IPR007110">
    <property type="entry name" value="Ig-like_dom"/>
</dbReference>
<reference evidence="7" key="1">
    <citation type="submission" date="2018-11" db="EMBL/GenBank/DDBJ databases">
        <authorList>
            <person name="Alioto T."/>
            <person name="Alioto T."/>
        </authorList>
    </citation>
    <scope>NUCLEOTIDE SEQUENCE</scope>
</reference>
<evidence type="ECO:0000313" key="8">
    <source>
        <dbReference type="Proteomes" id="UP000596742"/>
    </source>
</evidence>
<keyword evidence="3" id="KW-1015">Disulfide bond</keyword>
<dbReference type="SUPFAM" id="SSF48726">
    <property type="entry name" value="Immunoglobulin"/>
    <property type="match status" value="2"/>
</dbReference>
<dbReference type="InterPro" id="IPR036179">
    <property type="entry name" value="Ig-like_dom_sf"/>
</dbReference>
<evidence type="ECO:0000256" key="3">
    <source>
        <dbReference type="ARBA" id="ARBA00023157"/>
    </source>
</evidence>
<dbReference type="GO" id="GO:0005886">
    <property type="term" value="C:plasma membrane"/>
    <property type="evidence" value="ECO:0007669"/>
    <property type="project" value="TreeGrafter"/>
</dbReference>
<dbReference type="Gene3D" id="2.60.40.10">
    <property type="entry name" value="Immunoglobulins"/>
    <property type="match status" value="1"/>
</dbReference>
<name>A0A8B6H696_MYTGA</name>
<dbReference type="Pfam" id="PF13927">
    <property type="entry name" value="Ig_3"/>
    <property type="match status" value="1"/>
</dbReference>
<comment type="subcellular location">
    <subcellularLocation>
        <location evidence="1">Membrane</location>
        <topology evidence="1">Single-pass type I membrane protein</topology>
    </subcellularLocation>
</comment>
<keyword evidence="5" id="KW-0393">Immunoglobulin domain</keyword>
<accession>A0A8B6H696</accession>
<comment type="caution">
    <text evidence="7">The sequence shown here is derived from an EMBL/GenBank/DDBJ whole genome shotgun (WGS) entry which is preliminary data.</text>
</comment>
<dbReference type="InterPro" id="IPR013783">
    <property type="entry name" value="Ig-like_fold"/>
</dbReference>
<dbReference type="PROSITE" id="PS50835">
    <property type="entry name" value="IG_LIKE"/>
    <property type="match status" value="2"/>
</dbReference>
<keyword evidence="4" id="KW-0325">Glycoprotein</keyword>
<dbReference type="SMART" id="SM00408">
    <property type="entry name" value="IGc2"/>
    <property type="match status" value="1"/>
</dbReference>
<dbReference type="SMART" id="SM00409">
    <property type="entry name" value="IG"/>
    <property type="match status" value="1"/>
</dbReference>
<proteinExistence type="predicted"/>
<gene>
    <name evidence="7" type="ORF">MGAL_10B046770</name>
</gene>
<protein>
    <recommendedName>
        <fullName evidence="6">Ig-like domain-containing protein</fullName>
    </recommendedName>
</protein>
<dbReference type="GO" id="GO:0098609">
    <property type="term" value="P:cell-cell adhesion"/>
    <property type="evidence" value="ECO:0007669"/>
    <property type="project" value="TreeGrafter"/>
</dbReference>
<sequence>MHTSAGHIRTKDTATLDIRYKPYLSMNYTPNSVIEGQSVTLCCSSESRPPPTEMWWVMEGRVMSIKEYTDVICHKIISSSREHSGSYKCFAENNVGTENDEVIITVLYPPNIPDQHMHFTETDVPRTLQCLAYGIPAKYSYGQWQHISRFGQHIRYLKPSPDGTVTLPLITNKMKKYQDNGVYLCTASNSVVDSLGNSFQTGKIFVISNGNEFSK</sequence>
<evidence type="ECO:0000256" key="5">
    <source>
        <dbReference type="ARBA" id="ARBA00023319"/>
    </source>
</evidence>
<keyword evidence="8" id="KW-1185">Reference proteome</keyword>
<evidence type="ECO:0000256" key="1">
    <source>
        <dbReference type="ARBA" id="ARBA00004479"/>
    </source>
</evidence>
<dbReference type="PANTHER" id="PTHR11640">
    <property type="entry name" value="NEPHRIN"/>
    <property type="match status" value="1"/>
</dbReference>
<dbReference type="OrthoDB" id="6118832at2759"/>
<dbReference type="Proteomes" id="UP000596742">
    <property type="component" value="Unassembled WGS sequence"/>
</dbReference>
<keyword evidence="2" id="KW-0472">Membrane</keyword>
<evidence type="ECO:0000313" key="7">
    <source>
        <dbReference type="EMBL" id="VDI74103.1"/>
    </source>
</evidence>
<dbReference type="PANTHER" id="PTHR11640:SF31">
    <property type="entry name" value="IRREGULAR CHIASM C-ROUGHEST PROTEIN-RELATED"/>
    <property type="match status" value="1"/>
</dbReference>
<evidence type="ECO:0000259" key="6">
    <source>
        <dbReference type="PROSITE" id="PS50835"/>
    </source>
</evidence>
<organism evidence="7 8">
    <name type="scientific">Mytilus galloprovincialis</name>
    <name type="common">Mediterranean mussel</name>
    <dbReference type="NCBI Taxonomy" id="29158"/>
    <lineage>
        <taxon>Eukaryota</taxon>
        <taxon>Metazoa</taxon>
        <taxon>Spiralia</taxon>
        <taxon>Lophotrochozoa</taxon>
        <taxon>Mollusca</taxon>
        <taxon>Bivalvia</taxon>
        <taxon>Autobranchia</taxon>
        <taxon>Pteriomorphia</taxon>
        <taxon>Mytilida</taxon>
        <taxon>Mytiloidea</taxon>
        <taxon>Mytilidae</taxon>
        <taxon>Mytilinae</taxon>
        <taxon>Mytilus</taxon>
    </lineage>
</organism>
<dbReference type="GO" id="GO:0005911">
    <property type="term" value="C:cell-cell junction"/>
    <property type="evidence" value="ECO:0007669"/>
    <property type="project" value="TreeGrafter"/>
</dbReference>